<keyword evidence="2" id="KW-0732">Signal</keyword>
<evidence type="ECO:0000313" key="4">
    <source>
        <dbReference type="Proteomes" id="UP001605990"/>
    </source>
</evidence>
<dbReference type="RefSeq" id="WP_394394745.1">
    <property type="nucleotide sequence ID" value="NZ_JBIENY010000329.1"/>
</dbReference>
<feature type="compositionally biased region" description="Low complexity" evidence="1">
    <location>
        <begin position="158"/>
        <end position="172"/>
    </location>
</feature>
<evidence type="ECO:0008006" key="5">
    <source>
        <dbReference type="Google" id="ProtNLM"/>
    </source>
</evidence>
<feature type="chain" id="PRO_5046088142" description="Secreted protein" evidence="2">
    <location>
        <begin position="23"/>
        <end position="304"/>
    </location>
</feature>
<protein>
    <recommendedName>
        <fullName evidence="5">Secreted protein</fullName>
    </recommendedName>
</protein>
<evidence type="ECO:0000256" key="2">
    <source>
        <dbReference type="SAM" id="SignalP"/>
    </source>
</evidence>
<feature type="compositionally biased region" description="Polar residues" evidence="1">
    <location>
        <begin position="117"/>
        <end position="127"/>
    </location>
</feature>
<dbReference type="Proteomes" id="UP001605990">
    <property type="component" value="Unassembled WGS sequence"/>
</dbReference>
<evidence type="ECO:0000313" key="3">
    <source>
        <dbReference type="EMBL" id="MFG6298237.1"/>
    </source>
</evidence>
<dbReference type="EMBL" id="JBIENY010000329">
    <property type="protein sequence ID" value="MFG6298237.1"/>
    <property type="molecule type" value="Genomic_DNA"/>
</dbReference>
<feature type="region of interest" description="Disordered" evidence="1">
    <location>
        <begin position="117"/>
        <end position="245"/>
    </location>
</feature>
<organism evidence="3 4">
    <name type="scientific">Streptomyces rochei</name>
    <name type="common">Streptomyces parvullus</name>
    <dbReference type="NCBI Taxonomy" id="1928"/>
    <lineage>
        <taxon>Bacteria</taxon>
        <taxon>Bacillati</taxon>
        <taxon>Actinomycetota</taxon>
        <taxon>Actinomycetes</taxon>
        <taxon>Kitasatosporales</taxon>
        <taxon>Streptomycetaceae</taxon>
        <taxon>Streptomyces</taxon>
        <taxon>Streptomyces rochei group</taxon>
    </lineage>
</organism>
<accession>A0ABW7E6C5</accession>
<feature type="signal peptide" evidence="2">
    <location>
        <begin position="1"/>
        <end position="22"/>
    </location>
</feature>
<evidence type="ECO:0000256" key="1">
    <source>
        <dbReference type="SAM" id="MobiDB-lite"/>
    </source>
</evidence>
<proteinExistence type="predicted"/>
<gene>
    <name evidence="3" type="ORF">ACGU38_23040</name>
</gene>
<sequence length="304" mass="29154">MRRTARALSTAVLASAALGVFAAPAPAQPGVPPPPAGTGRPVAEVSPAGVTPGGTVTVSVTCAPSGGPAPATLDAASPAFDGGTVALRKVAAEAGTSSGPAYRGTARIAAAEDLTSEAQAATPQETWTVDGACPEASGEEQPWSATMTAPEGPPTVPEEPMTVPEEPMTAPEGPMTVPEEPMGVPDEPMTAPGEGGGAVAPPCPAPTAPHGSAAGRGTPCATGSACPEPAAPHGGTSAPHGGTSAPWGNCGGTTAEHGVHAGAGGTFTDSVPALAAGGVLIAAACGAAAHRLLRSRPRGEAGHR</sequence>
<name>A0ABW7E6C5_STRRO</name>
<comment type="caution">
    <text evidence="3">The sequence shown here is derived from an EMBL/GenBank/DDBJ whole genome shotgun (WGS) entry which is preliminary data.</text>
</comment>
<reference evidence="3 4" key="1">
    <citation type="submission" date="2024-10" db="EMBL/GenBank/DDBJ databases">
        <title>Draft genome assembly of a novel steroid transforming actinomycete isolated from African clawed frog Xenopus laevis.</title>
        <authorList>
            <person name="Bragin E."/>
            <person name="Kollerov V."/>
            <person name="Donova M.V."/>
        </authorList>
    </citation>
    <scope>NUCLEOTIDE SEQUENCE [LARGE SCALE GENOMIC DNA]</scope>
    <source>
        <strain evidence="3 4">MTOC-St3</strain>
    </source>
</reference>
<keyword evidence="4" id="KW-1185">Reference proteome</keyword>